<sequence length="128" mass="14533">MILSLRWKSKGVNKGSKGFDLLPVHQVKLSIRFHSLWCLHEETLSITDGLPVCDKKKFAESAGWLRVTVACHVCCCIRPCYDLNITLSNLLIKVKVNYGHRLRIPSLIELIIGFNTMDGTVQDLVPKW</sequence>
<protein>
    <submittedName>
        <fullName evidence="1">Uncharacterized protein</fullName>
    </submittedName>
</protein>
<dbReference type="AlphaFoldDB" id="A0A286UC52"/>
<keyword evidence="2" id="KW-1185">Reference proteome</keyword>
<reference evidence="1 2" key="1">
    <citation type="journal article" date="2017" name="Mol. Ecol.">
        <title>Comparative and population genomic landscape of Phellinus noxius: A hypervariable fungus causing root rot in trees.</title>
        <authorList>
            <person name="Chung C.L."/>
            <person name="Lee T.J."/>
            <person name="Akiba M."/>
            <person name="Lee H.H."/>
            <person name="Kuo T.H."/>
            <person name="Liu D."/>
            <person name="Ke H.M."/>
            <person name="Yokoi T."/>
            <person name="Roa M.B."/>
            <person name="Lu M.J."/>
            <person name="Chang Y.Y."/>
            <person name="Ann P.J."/>
            <person name="Tsai J.N."/>
            <person name="Chen C.Y."/>
            <person name="Tzean S.S."/>
            <person name="Ota Y."/>
            <person name="Hattori T."/>
            <person name="Sahashi N."/>
            <person name="Liou R.F."/>
            <person name="Kikuchi T."/>
            <person name="Tsai I.J."/>
        </authorList>
    </citation>
    <scope>NUCLEOTIDE SEQUENCE [LARGE SCALE GENOMIC DNA]</scope>
    <source>
        <strain evidence="1 2">FFPRI411160</strain>
    </source>
</reference>
<dbReference type="Proteomes" id="UP000217199">
    <property type="component" value="Unassembled WGS sequence"/>
</dbReference>
<dbReference type="EMBL" id="NBII01000007">
    <property type="protein sequence ID" value="PAV17137.1"/>
    <property type="molecule type" value="Genomic_DNA"/>
</dbReference>
<proteinExistence type="predicted"/>
<accession>A0A286UC52</accession>
<evidence type="ECO:0000313" key="1">
    <source>
        <dbReference type="EMBL" id="PAV17137.1"/>
    </source>
</evidence>
<evidence type="ECO:0000313" key="2">
    <source>
        <dbReference type="Proteomes" id="UP000217199"/>
    </source>
</evidence>
<comment type="caution">
    <text evidence="1">The sequence shown here is derived from an EMBL/GenBank/DDBJ whole genome shotgun (WGS) entry which is preliminary data.</text>
</comment>
<organism evidence="1 2">
    <name type="scientific">Pyrrhoderma noxium</name>
    <dbReference type="NCBI Taxonomy" id="2282107"/>
    <lineage>
        <taxon>Eukaryota</taxon>
        <taxon>Fungi</taxon>
        <taxon>Dikarya</taxon>
        <taxon>Basidiomycota</taxon>
        <taxon>Agaricomycotina</taxon>
        <taxon>Agaricomycetes</taxon>
        <taxon>Hymenochaetales</taxon>
        <taxon>Hymenochaetaceae</taxon>
        <taxon>Pyrrhoderma</taxon>
    </lineage>
</organism>
<gene>
    <name evidence="1" type="ORF">PNOK_0720100</name>
</gene>
<dbReference type="InParanoid" id="A0A286UC52"/>
<name>A0A286UC52_9AGAM</name>